<dbReference type="CTD" id="638"/>
<gene>
    <name evidence="2" type="primary">Bik</name>
</gene>
<dbReference type="GO" id="GO:0008584">
    <property type="term" value="P:male gonad development"/>
    <property type="evidence" value="ECO:0007669"/>
    <property type="project" value="TreeGrafter"/>
</dbReference>
<accession>A0A8B7VGJ1</accession>
<name>A0A8B7VGJ1_CASCN</name>
<dbReference type="RefSeq" id="XP_020029775.1">
    <property type="nucleotide sequence ID" value="XM_020174186.1"/>
</dbReference>
<protein>
    <submittedName>
        <fullName evidence="2">Bcl-2-interacting killer isoform X1</fullName>
    </submittedName>
</protein>
<dbReference type="Pfam" id="PF12201">
    <property type="entry name" value="bcl-2I13"/>
    <property type="match status" value="1"/>
</dbReference>
<organism evidence="2">
    <name type="scientific">Castor canadensis</name>
    <name type="common">American beaver</name>
    <dbReference type="NCBI Taxonomy" id="51338"/>
    <lineage>
        <taxon>Eukaryota</taxon>
        <taxon>Metazoa</taxon>
        <taxon>Chordata</taxon>
        <taxon>Craniata</taxon>
        <taxon>Vertebrata</taxon>
        <taxon>Euteleostomi</taxon>
        <taxon>Mammalia</taxon>
        <taxon>Eutheria</taxon>
        <taxon>Euarchontoglires</taxon>
        <taxon>Glires</taxon>
        <taxon>Rodentia</taxon>
        <taxon>Castorimorpha</taxon>
        <taxon>Castoridae</taxon>
        <taxon>Castor</taxon>
    </lineage>
</organism>
<reference evidence="2" key="1">
    <citation type="submission" date="2025-08" db="UniProtKB">
        <authorList>
            <consortium name="RefSeq"/>
        </authorList>
    </citation>
    <scope>IDENTIFICATION</scope>
    <source>
        <tissue evidence="2">Leukocyte</tissue>
    </source>
</reference>
<evidence type="ECO:0000313" key="2">
    <source>
        <dbReference type="RefSeq" id="XP_020029775.1"/>
    </source>
</evidence>
<dbReference type="OrthoDB" id="9799917at2759"/>
<evidence type="ECO:0000313" key="1">
    <source>
        <dbReference type="Proteomes" id="UP001732720"/>
    </source>
</evidence>
<dbReference type="GeneID" id="109693101"/>
<dbReference type="InterPro" id="IPR024579">
    <property type="entry name" value="Bcl2-int_killer"/>
</dbReference>
<proteinExistence type="predicted"/>
<dbReference type="GO" id="GO:0008637">
    <property type="term" value="P:apoptotic mitochondrial changes"/>
    <property type="evidence" value="ECO:0007669"/>
    <property type="project" value="TreeGrafter"/>
</dbReference>
<keyword evidence="1" id="KW-1185">Reference proteome</keyword>
<dbReference type="PANTHER" id="PTHR15018">
    <property type="entry name" value="BCL-2-INTERACTING KILLER"/>
    <property type="match status" value="1"/>
</dbReference>
<dbReference type="Proteomes" id="UP001732720">
    <property type="component" value="Chromosome 8"/>
</dbReference>
<dbReference type="PANTHER" id="PTHR15018:SF1">
    <property type="entry name" value="BCL-2-INTERACTING KILLER"/>
    <property type="match status" value="1"/>
</dbReference>
<sequence>MRPLPGFSRETWGTHVLGVQAGSQAVQALMWCVLHWRQSKLAGQRQAPQQFLCKPAACPALQSSPVDRRDTGRLAAGPQYHTVPCLALGHFQPHRNHGWVGGVAFPVQPHPTSQCSPCSNQMALRLASIGDEMDLRLRSPRLAQLPGMAMHSLALTYSQTGVRGVLRNFIHGLTHLWENMRSWRLPTPSTWVFPDQVCRQLLPSVLLAVLLLGGILHLVLQ</sequence>
<dbReference type="KEGG" id="ccan:109693101"/>
<dbReference type="AlphaFoldDB" id="A0A8B7VGJ1"/>